<dbReference type="Proteomes" id="UP000473574">
    <property type="component" value="Unassembled WGS sequence"/>
</dbReference>
<organism evidence="1 2">
    <name type="scientific">Adonisia turfae CCMR0082</name>
    <dbReference type="NCBI Taxonomy" id="2304604"/>
    <lineage>
        <taxon>Bacteria</taxon>
        <taxon>Bacillati</taxon>
        <taxon>Cyanobacteriota</taxon>
        <taxon>Adonisia</taxon>
        <taxon>Adonisia turfae</taxon>
    </lineage>
</organism>
<protein>
    <submittedName>
        <fullName evidence="1">Uncharacterized protein</fullName>
    </submittedName>
</protein>
<evidence type="ECO:0000313" key="2">
    <source>
        <dbReference type="Proteomes" id="UP000473574"/>
    </source>
</evidence>
<sequence length="96" mass="11141">MLKKLFLRDNVEDVLLGHMQVMMNLNAYLLAQGLPMYWSPTGFNTQYRIDLKSIGFDLKYWCFTFYLDHLESGKSIKVGLKSSAPMPLAFEVKRES</sequence>
<reference evidence="1 2" key="1">
    <citation type="journal article" date="2020" name="Microb. Ecol.">
        <title>Ecogenomics of the Marine Benthic Filamentous Cyanobacterium Adonisia.</title>
        <authorList>
            <person name="Walter J.M."/>
            <person name="Coutinho F.H."/>
            <person name="Leomil L."/>
            <person name="Hargreaves P.I."/>
            <person name="Campeao M.E."/>
            <person name="Vieira V.V."/>
            <person name="Silva B.S."/>
            <person name="Fistarol G.O."/>
            <person name="Salomon P.S."/>
            <person name="Sawabe T."/>
            <person name="Mino S."/>
            <person name="Hosokawa M."/>
            <person name="Miyashita H."/>
            <person name="Maruyama F."/>
            <person name="van Verk M.C."/>
            <person name="Dutilh B.E."/>
            <person name="Thompson C.C."/>
            <person name="Thompson F.L."/>
        </authorList>
    </citation>
    <scope>NUCLEOTIDE SEQUENCE [LARGE SCALE GENOMIC DNA]</scope>
    <source>
        <strain evidence="1 2">CCMR0082</strain>
    </source>
</reference>
<dbReference type="EMBL" id="QZCE01000002">
    <property type="protein sequence ID" value="NEZ65677.1"/>
    <property type="molecule type" value="Genomic_DNA"/>
</dbReference>
<evidence type="ECO:0000313" key="1">
    <source>
        <dbReference type="EMBL" id="NEZ65677.1"/>
    </source>
</evidence>
<proteinExistence type="predicted"/>
<comment type="caution">
    <text evidence="1">The sequence shown here is derived from an EMBL/GenBank/DDBJ whole genome shotgun (WGS) entry which is preliminary data.</text>
</comment>
<dbReference type="RefSeq" id="WP_163666963.1">
    <property type="nucleotide sequence ID" value="NZ_QZCE01000002.1"/>
</dbReference>
<gene>
    <name evidence="1" type="ORF">D0962_23455</name>
</gene>
<accession>A0A6M0SB32</accession>
<name>A0A6M0SB32_9CYAN</name>
<dbReference type="AlphaFoldDB" id="A0A6M0SB32"/>